<feature type="transmembrane region" description="Helical" evidence="1">
    <location>
        <begin position="90"/>
        <end position="112"/>
    </location>
</feature>
<organism evidence="2">
    <name type="scientific">bioreactor metagenome</name>
    <dbReference type="NCBI Taxonomy" id="1076179"/>
    <lineage>
        <taxon>unclassified sequences</taxon>
        <taxon>metagenomes</taxon>
        <taxon>ecological metagenomes</taxon>
    </lineage>
</organism>
<name>A0A645E923_9ZZZZ</name>
<sequence>MPLWITIIFAIISALTIFAVVGVYKRGEKPYAESALSSYVFYLIAFIAIWIFDLPVPTFIIVLTMLTVFISGFFGHYLGWYIKSKVFDRYLHAFGSFSFALLAYFMVTGIITTGESKIFQALFVFTAGMTLGSVFELSEASHDRGNVLKNQKGLKDTNMDMLCDLLGSFAAGVFYFFL</sequence>
<keyword evidence="1" id="KW-1133">Transmembrane helix</keyword>
<evidence type="ECO:0008006" key="3">
    <source>
        <dbReference type="Google" id="ProtNLM"/>
    </source>
</evidence>
<feature type="transmembrane region" description="Helical" evidence="1">
    <location>
        <begin position="58"/>
        <end position="78"/>
    </location>
</feature>
<comment type="caution">
    <text evidence="2">The sequence shown here is derived from an EMBL/GenBank/DDBJ whole genome shotgun (WGS) entry which is preliminary data.</text>
</comment>
<feature type="transmembrane region" description="Helical" evidence="1">
    <location>
        <begin position="6"/>
        <end position="24"/>
    </location>
</feature>
<evidence type="ECO:0000256" key="1">
    <source>
        <dbReference type="SAM" id="Phobius"/>
    </source>
</evidence>
<proteinExistence type="predicted"/>
<gene>
    <name evidence="2" type="ORF">SDC9_145475</name>
</gene>
<dbReference type="InterPro" id="IPR014509">
    <property type="entry name" value="YjdF-like"/>
</dbReference>
<dbReference type="AlphaFoldDB" id="A0A645E923"/>
<reference evidence="2" key="1">
    <citation type="submission" date="2019-08" db="EMBL/GenBank/DDBJ databases">
        <authorList>
            <person name="Kucharzyk K."/>
            <person name="Murdoch R.W."/>
            <person name="Higgins S."/>
            <person name="Loffler F."/>
        </authorList>
    </citation>
    <scope>NUCLEOTIDE SEQUENCE</scope>
</reference>
<feature type="transmembrane region" description="Helical" evidence="1">
    <location>
        <begin position="159"/>
        <end position="177"/>
    </location>
</feature>
<feature type="transmembrane region" description="Helical" evidence="1">
    <location>
        <begin position="36"/>
        <end position="52"/>
    </location>
</feature>
<feature type="transmembrane region" description="Helical" evidence="1">
    <location>
        <begin position="118"/>
        <end position="138"/>
    </location>
</feature>
<evidence type="ECO:0000313" key="2">
    <source>
        <dbReference type="EMBL" id="MPM98290.1"/>
    </source>
</evidence>
<protein>
    <recommendedName>
        <fullName evidence="3">DUF92 domain-containing protein</fullName>
    </recommendedName>
</protein>
<dbReference type="EMBL" id="VSSQ01044462">
    <property type="protein sequence ID" value="MPM98290.1"/>
    <property type="molecule type" value="Genomic_DNA"/>
</dbReference>
<keyword evidence="1" id="KW-0812">Transmembrane</keyword>
<dbReference type="Pfam" id="PF09997">
    <property type="entry name" value="DUF2238"/>
    <property type="match status" value="1"/>
</dbReference>
<keyword evidence="1" id="KW-0472">Membrane</keyword>
<accession>A0A645E923</accession>